<dbReference type="Proteomes" id="UP000015354">
    <property type="component" value="Unassembled WGS sequence"/>
</dbReference>
<dbReference type="InterPro" id="IPR036310">
    <property type="entry name" value="Smp-1-like_sf"/>
</dbReference>
<dbReference type="Gene3D" id="2.60.40.1180">
    <property type="entry name" value="Golgi alpha-mannosidase II"/>
    <property type="match status" value="1"/>
</dbReference>
<accession>S9V875</accession>
<dbReference type="EMBL" id="ATMH01000038">
    <property type="protein sequence ID" value="EPY37259.1"/>
    <property type="molecule type" value="Genomic_DNA"/>
</dbReference>
<reference evidence="3" key="2">
    <citation type="submission" date="2013-03" db="EMBL/GenBank/DDBJ databases">
        <authorList>
            <person name="Motta M.C.M."/>
            <person name="Martins A.C.A."/>
            <person name="Preta C.M.C.C."/>
            <person name="Silva R."/>
            <person name="de Souza S.S."/>
            <person name="Klein C.C."/>
            <person name="de Almeida L.G.P."/>
            <person name="Cunha O.L."/>
            <person name="Colabardini A.C."/>
            <person name="Lima B.A."/>
            <person name="Machado C.R."/>
            <person name="Soares C.M.A."/>
            <person name="de Menezes C.B.A."/>
            <person name="Bartolomeu D.C."/>
            <person name="Grisard E.C."/>
            <person name="Fantinatti-Garboggini F."/>
            <person name="Rodrigues-Luiz G.F."/>
            <person name="Wagner G."/>
            <person name="Goldman G.H."/>
            <person name="Fietto J.L.R."/>
            <person name="Ciapina L.P."/>
            <person name="Brocchi M."/>
            <person name="Elias M.C."/>
            <person name="Goldman M.H.S."/>
            <person name="Sagot M.-F."/>
            <person name="Pereira M."/>
            <person name="Stoco P.H."/>
            <person name="Teixeira S.M.R."/>
            <person name="de Mendonca-Neto R.P."/>
            <person name="Maciel T.E.F."/>
            <person name="Mendes T.A.O."/>
            <person name="Urmenyi T.P."/>
            <person name="Teixeira M.M.G."/>
            <person name="de Camargo E.F.P."/>
            <person name="de Sousa W."/>
            <person name="Schenkman S."/>
            <person name="de Vasconcelos A.T.R."/>
        </authorList>
    </citation>
    <scope>NUCLEOTIDE SEQUENCE</scope>
</reference>
<dbReference type="PANTHER" id="PTHR47047">
    <property type="entry name" value="PUTATIVE-RELATED-RELATED"/>
    <property type="match status" value="1"/>
</dbReference>
<protein>
    <submittedName>
        <fullName evidence="3">Small myristoylated protein-1</fullName>
    </submittedName>
</protein>
<name>S9V875_9TRYP</name>
<evidence type="ECO:0000313" key="3">
    <source>
        <dbReference type="EMBL" id="EPY37259.1"/>
    </source>
</evidence>
<dbReference type="InterPro" id="IPR015232">
    <property type="entry name" value="DUF1935"/>
</dbReference>
<gene>
    <name evidence="3" type="ORF">STCU_00038</name>
    <name evidence="2" type="ORF">STCU_00533</name>
</gene>
<dbReference type="EMBL" id="ATMH01000533">
    <property type="protein sequence ID" value="EPY36534.1"/>
    <property type="molecule type" value="Genomic_DNA"/>
</dbReference>
<keyword evidence="4" id="KW-1185">Reference proteome</keyword>
<evidence type="ECO:0000259" key="1">
    <source>
        <dbReference type="Pfam" id="PF09149"/>
    </source>
</evidence>
<sequence>MGCGYSTFSAQEDIVWRFGGPPEEPLKAIKMFPKKQNGLLFRLLYDEGERWAFYNDTKEYEFHIRYYFSRESDIEALGHATLSELENGNKLVEIIVYPKETEDFMVGVPGSYTSTVEAMPLSERFKHEKLKEQFDEKVEKKEEKEEAKMIHRKN</sequence>
<feature type="domain" description="DUF1935" evidence="1">
    <location>
        <begin position="17"/>
        <end position="121"/>
    </location>
</feature>
<dbReference type="AlphaFoldDB" id="S9V875"/>
<dbReference type="OrthoDB" id="274785at2759"/>
<dbReference type="PANTHER" id="PTHR47047:SF4">
    <property type="entry name" value="CYSTEINE PEPTIDASE, PUTATIVE CYSTEINE PEPTIDASE, CLAN CA, FAMILY C2, PUTATIVE-RELATED"/>
    <property type="match status" value="1"/>
</dbReference>
<comment type="caution">
    <text evidence="3">The sequence shown here is derived from an EMBL/GenBank/DDBJ whole genome shotgun (WGS) entry which is preliminary data.</text>
</comment>
<reference evidence="3 4" key="1">
    <citation type="journal article" date="2013" name="PLoS ONE">
        <title>Predicting the Proteins of Angomonas deanei, Strigomonas culicis and Their Respective Endosymbionts Reveals New Aspects of the Trypanosomatidae Family.</title>
        <authorList>
            <person name="Motta M.C."/>
            <person name="Martins A.C."/>
            <person name="de Souza S.S."/>
            <person name="Catta-Preta C.M."/>
            <person name="Silva R."/>
            <person name="Klein C.C."/>
            <person name="de Almeida L.G."/>
            <person name="de Lima Cunha O."/>
            <person name="Ciapina L.P."/>
            <person name="Brocchi M."/>
            <person name="Colabardini A.C."/>
            <person name="de Araujo Lima B."/>
            <person name="Machado C.R."/>
            <person name="de Almeida Soares C.M."/>
            <person name="Probst C.M."/>
            <person name="de Menezes C.B."/>
            <person name="Thompson C.E."/>
            <person name="Bartholomeu D.C."/>
            <person name="Gradia D.F."/>
            <person name="Pavoni D.P."/>
            <person name="Grisard E.C."/>
            <person name="Fantinatti-Garboggini F."/>
            <person name="Marchini F.K."/>
            <person name="Rodrigues-Luiz G.F."/>
            <person name="Wagner G."/>
            <person name="Goldman G.H."/>
            <person name="Fietto J.L."/>
            <person name="Elias M.C."/>
            <person name="Goldman M.H."/>
            <person name="Sagot M.F."/>
            <person name="Pereira M."/>
            <person name="Stoco P.H."/>
            <person name="de Mendonca-Neto R.P."/>
            <person name="Teixeira S.M."/>
            <person name="Maciel T.E."/>
            <person name="de Oliveira Mendes T.A."/>
            <person name="Urmenyi T.P."/>
            <person name="de Souza W."/>
            <person name="Schenkman S."/>
            <person name="de Vasconcelos A.T."/>
        </authorList>
    </citation>
    <scope>NUCLEOTIDE SEQUENCE [LARGE SCALE GENOMIC DNA]</scope>
</reference>
<dbReference type="InterPro" id="IPR013780">
    <property type="entry name" value="Glyco_hydro_b"/>
</dbReference>
<evidence type="ECO:0000313" key="2">
    <source>
        <dbReference type="EMBL" id="EPY36534.1"/>
    </source>
</evidence>
<evidence type="ECO:0000313" key="4">
    <source>
        <dbReference type="Proteomes" id="UP000015354"/>
    </source>
</evidence>
<dbReference type="SUPFAM" id="SSF101601">
    <property type="entry name" value="Smp-1-like"/>
    <property type="match status" value="1"/>
</dbReference>
<dbReference type="Pfam" id="PF09149">
    <property type="entry name" value="DUF1935"/>
    <property type="match status" value="1"/>
</dbReference>
<proteinExistence type="predicted"/>
<organism evidence="3 4">
    <name type="scientific">Strigomonas culicis</name>
    <dbReference type="NCBI Taxonomy" id="28005"/>
    <lineage>
        <taxon>Eukaryota</taxon>
        <taxon>Discoba</taxon>
        <taxon>Euglenozoa</taxon>
        <taxon>Kinetoplastea</taxon>
        <taxon>Metakinetoplastina</taxon>
        <taxon>Trypanosomatida</taxon>
        <taxon>Trypanosomatidae</taxon>
        <taxon>Strigomonadinae</taxon>
        <taxon>Strigomonas</taxon>
    </lineage>
</organism>